<evidence type="ECO:0000313" key="3">
    <source>
        <dbReference type="Proteomes" id="UP000318017"/>
    </source>
</evidence>
<feature type="transmembrane region" description="Helical" evidence="1">
    <location>
        <begin position="415"/>
        <end position="442"/>
    </location>
</feature>
<proteinExistence type="predicted"/>
<feature type="transmembrane region" description="Helical" evidence="1">
    <location>
        <begin position="368"/>
        <end position="393"/>
    </location>
</feature>
<feature type="transmembrane region" description="Helical" evidence="1">
    <location>
        <begin position="129"/>
        <end position="150"/>
    </location>
</feature>
<dbReference type="KEGG" id="ahel:Q31a_59780"/>
<feature type="transmembrane region" description="Helical" evidence="1">
    <location>
        <begin position="478"/>
        <end position="496"/>
    </location>
</feature>
<feature type="transmembrane region" description="Helical" evidence="1">
    <location>
        <begin position="162"/>
        <end position="183"/>
    </location>
</feature>
<keyword evidence="3" id="KW-1185">Reference proteome</keyword>
<feature type="transmembrane region" description="Helical" evidence="1">
    <location>
        <begin position="315"/>
        <end position="333"/>
    </location>
</feature>
<feature type="transmembrane region" description="Helical" evidence="1">
    <location>
        <begin position="52"/>
        <end position="71"/>
    </location>
</feature>
<dbReference type="EMBL" id="CP036298">
    <property type="protein sequence ID" value="QDV27586.1"/>
    <property type="molecule type" value="Genomic_DNA"/>
</dbReference>
<feature type="transmembrane region" description="Helical" evidence="1">
    <location>
        <begin position="449"/>
        <end position="466"/>
    </location>
</feature>
<feature type="transmembrane region" description="Helical" evidence="1">
    <location>
        <begin position="508"/>
        <end position="528"/>
    </location>
</feature>
<gene>
    <name evidence="2" type="ORF">Q31a_59780</name>
</gene>
<accession>A0A518GG57</accession>
<evidence type="ECO:0000313" key="2">
    <source>
        <dbReference type="EMBL" id="QDV27586.1"/>
    </source>
</evidence>
<name>A0A518GG57_9BACT</name>
<feature type="transmembrane region" description="Helical" evidence="1">
    <location>
        <begin position="203"/>
        <end position="221"/>
    </location>
</feature>
<feature type="transmembrane region" description="Helical" evidence="1">
    <location>
        <begin position="282"/>
        <end position="303"/>
    </location>
</feature>
<dbReference type="RefSeq" id="WP_145085194.1">
    <property type="nucleotide sequence ID" value="NZ_CP036298.1"/>
</dbReference>
<keyword evidence="1" id="KW-0472">Membrane</keyword>
<dbReference type="Proteomes" id="UP000318017">
    <property type="component" value="Chromosome"/>
</dbReference>
<dbReference type="AlphaFoldDB" id="A0A518GG57"/>
<feature type="transmembrane region" description="Helical" evidence="1">
    <location>
        <begin position="20"/>
        <end position="40"/>
    </location>
</feature>
<protein>
    <submittedName>
        <fullName evidence="2">Uncharacterized protein</fullName>
    </submittedName>
</protein>
<keyword evidence="1" id="KW-1133">Transmembrane helix</keyword>
<organism evidence="2 3">
    <name type="scientific">Aureliella helgolandensis</name>
    <dbReference type="NCBI Taxonomy" id="2527968"/>
    <lineage>
        <taxon>Bacteria</taxon>
        <taxon>Pseudomonadati</taxon>
        <taxon>Planctomycetota</taxon>
        <taxon>Planctomycetia</taxon>
        <taxon>Pirellulales</taxon>
        <taxon>Pirellulaceae</taxon>
        <taxon>Aureliella</taxon>
    </lineage>
</organism>
<reference evidence="2 3" key="1">
    <citation type="submission" date="2019-02" db="EMBL/GenBank/DDBJ databases">
        <title>Deep-cultivation of Planctomycetes and their phenomic and genomic characterization uncovers novel biology.</title>
        <authorList>
            <person name="Wiegand S."/>
            <person name="Jogler M."/>
            <person name="Boedeker C."/>
            <person name="Pinto D."/>
            <person name="Vollmers J."/>
            <person name="Rivas-Marin E."/>
            <person name="Kohn T."/>
            <person name="Peeters S.H."/>
            <person name="Heuer A."/>
            <person name="Rast P."/>
            <person name="Oberbeckmann S."/>
            <person name="Bunk B."/>
            <person name="Jeske O."/>
            <person name="Meyerdierks A."/>
            <person name="Storesund J.E."/>
            <person name="Kallscheuer N."/>
            <person name="Luecker S."/>
            <person name="Lage O.M."/>
            <person name="Pohl T."/>
            <person name="Merkel B.J."/>
            <person name="Hornburger P."/>
            <person name="Mueller R.-W."/>
            <person name="Bruemmer F."/>
            <person name="Labrenz M."/>
            <person name="Spormann A.M."/>
            <person name="Op den Camp H."/>
            <person name="Overmann J."/>
            <person name="Amann R."/>
            <person name="Jetten M.S.M."/>
            <person name="Mascher T."/>
            <person name="Medema M.H."/>
            <person name="Devos D.P."/>
            <person name="Kaster A.-K."/>
            <person name="Ovreas L."/>
            <person name="Rohde M."/>
            <person name="Galperin M.Y."/>
            <person name="Jogler C."/>
        </authorList>
    </citation>
    <scope>NUCLEOTIDE SEQUENCE [LARGE SCALE GENOMIC DNA]</scope>
    <source>
        <strain evidence="2 3">Q31a</strain>
    </source>
</reference>
<feature type="transmembrane region" description="Helical" evidence="1">
    <location>
        <begin position="92"/>
        <end position="123"/>
    </location>
</feature>
<sequence length="570" mass="62746">MNRPLQALLWELWRTSRKELLLVLVSQCLFVLLLYVATNYSQALTGKAIDESAAPVFSGIFVLVASVVACFSQSGRNSFDNRYSGFVFRIGFIRPITTLQLVTVPMLFVILVAPVCYLVPAVLYQACMAYSVPLLVPSLLSACVTSWLVATAWIPTTIVGRVLGLVLFAAVFVGLLIGFHSWRQHPEPLLMAIGRSDYFQLNGYQYAVLLAIPCLAIFTTYRSVVCQRCGESWWVLEAFPKWWNSGGARLKTFKPRTSLATIVVQPFASAQQAHLWFEMRRFGFHVLGLAFLLPVVPLLVTLTTTFVKPNWDREIWIWGVAIFFCPVVYQLAATEGAIGLRAKQGTLQFSTFEATRPIRNDVLIAGKLFLVAACALAGWLWMGIVAAVSAVLLGDVAHGLEFVKWLTLQVGELPWYWWSGGVLVLGMQYVGISAMLLAAGLWMHRHPLLAVYSMGIFCLHLPLVVWDATHAWMLTPLWLIYAWGASLAITLVGGWGPRRAVSSGSIGWSVLAAIGGLWLAYATLMVWVVSQVELPLGGPLAVRTLAVVSLLLPLISACLAPLALASHRHG</sequence>
<keyword evidence="1" id="KW-0812">Transmembrane</keyword>
<evidence type="ECO:0000256" key="1">
    <source>
        <dbReference type="SAM" id="Phobius"/>
    </source>
</evidence>
<feature type="transmembrane region" description="Helical" evidence="1">
    <location>
        <begin position="540"/>
        <end position="564"/>
    </location>
</feature>